<dbReference type="PANTHER" id="PTHR28598">
    <property type="entry name" value="STAGA COMPLEX 65 SUBUNIT GAMMA"/>
    <property type="match status" value="1"/>
</dbReference>
<organism evidence="1 2">
    <name type="scientific">Cotesia typhae</name>
    <dbReference type="NCBI Taxonomy" id="2053667"/>
    <lineage>
        <taxon>Eukaryota</taxon>
        <taxon>Metazoa</taxon>
        <taxon>Ecdysozoa</taxon>
        <taxon>Arthropoda</taxon>
        <taxon>Hexapoda</taxon>
        <taxon>Insecta</taxon>
        <taxon>Pterygota</taxon>
        <taxon>Neoptera</taxon>
        <taxon>Endopterygota</taxon>
        <taxon>Hymenoptera</taxon>
        <taxon>Apocrita</taxon>
        <taxon>Ichneumonoidea</taxon>
        <taxon>Braconidae</taxon>
        <taxon>Microgastrinae</taxon>
        <taxon>Cotesia</taxon>
    </lineage>
</organism>
<evidence type="ECO:0008006" key="3">
    <source>
        <dbReference type="Google" id="ProtNLM"/>
    </source>
</evidence>
<evidence type="ECO:0000313" key="1">
    <source>
        <dbReference type="EMBL" id="KAG8040138.1"/>
    </source>
</evidence>
<dbReference type="OrthoDB" id="6021257at2759"/>
<dbReference type="AlphaFoldDB" id="A0A8J5QSU6"/>
<sequence>MKSSKNNNGSSSTILWGELPTRENHKQEVITPDIIENIWRQVLDDCGSNNSEMDNYQTEPHPEFIQLPMENSLVLNTVALHRQKSSINNGLIVRGVSTVEKQEEKPSSNPFKFLPPREKREIKKKFTCNLQHSTCRSLLKHAVTVLIAHIGYEQSVDIAIDTLVDVAENLLRKITMMLKFACEQPNSGFPDPVERILVETGIGNVEEIHNYYQNYVIKFEEGMRKTVEAMVSKQQMELSSAAKMELDEVVNKLQFDDLENFVNAYKDVPTLQLLDPEIGFPPSLDAGFQMLHSLEQDELNNLEAEEEDSDVHHINKKHKK</sequence>
<comment type="caution">
    <text evidence="1">The sequence shown here is derived from an EMBL/GenBank/DDBJ whole genome shotgun (WGS) entry which is preliminary data.</text>
</comment>
<dbReference type="GO" id="GO:0000124">
    <property type="term" value="C:SAGA complex"/>
    <property type="evidence" value="ECO:0007669"/>
    <property type="project" value="InterPro"/>
</dbReference>
<name>A0A8J5QSU6_9HYME</name>
<dbReference type="GO" id="GO:0003713">
    <property type="term" value="F:transcription coactivator activity"/>
    <property type="evidence" value="ECO:0007669"/>
    <property type="project" value="TreeGrafter"/>
</dbReference>
<accession>A0A8J5QSU6</accession>
<proteinExistence type="predicted"/>
<reference evidence="1" key="2">
    <citation type="submission" date="2021-04" db="EMBL/GenBank/DDBJ databases">
        <title>Genome-wide patterns of bracovirus chromosomal integration into multiple host tissues during parasitism.</title>
        <authorList>
            <person name="Chebbi M.A.C."/>
        </authorList>
    </citation>
    <scope>NUCLEOTIDE SEQUENCE</scope>
    <source>
        <tissue evidence="1">Whole body</tissue>
    </source>
</reference>
<dbReference type="CDD" id="cd06847">
    <property type="entry name" value="HFD_SUPT7L"/>
    <property type="match status" value="1"/>
</dbReference>
<reference evidence="1" key="1">
    <citation type="submission" date="2020-03" db="EMBL/GenBank/DDBJ databases">
        <authorList>
            <person name="Chebbi M.A."/>
            <person name="Drezen J.M."/>
        </authorList>
    </citation>
    <scope>NUCLEOTIDE SEQUENCE</scope>
    <source>
        <tissue evidence="1">Whole body</tissue>
    </source>
</reference>
<gene>
    <name evidence="1" type="ORF">G9C98_000708</name>
</gene>
<keyword evidence="2" id="KW-1185">Reference proteome</keyword>
<dbReference type="InterPro" id="IPR039460">
    <property type="entry name" value="SUPT7L/Spt7"/>
</dbReference>
<dbReference type="EMBL" id="JAAOIC020000023">
    <property type="protein sequence ID" value="KAG8040138.1"/>
    <property type="molecule type" value="Genomic_DNA"/>
</dbReference>
<dbReference type="PANTHER" id="PTHR28598:SF1">
    <property type="entry name" value="STAGA COMPLEX 65 SUBUNIT GAMMA"/>
    <property type="match status" value="1"/>
</dbReference>
<evidence type="ECO:0000313" key="2">
    <source>
        <dbReference type="Proteomes" id="UP000729913"/>
    </source>
</evidence>
<dbReference type="Proteomes" id="UP000729913">
    <property type="component" value="Unassembled WGS sequence"/>
</dbReference>
<protein>
    <recommendedName>
        <fullName evidence="3">STAGA complex 65 subunit gamma</fullName>
    </recommendedName>
</protein>